<dbReference type="SMART" id="SM00382">
    <property type="entry name" value="AAA"/>
    <property type="match status" value="1"/>
</dbReference>
<dbReference type="PANTHER" id="PTHR43790">
    <property type="entry name" value="CARBOHYDRATE TRANSPORT ATP-BINDING PROTEIN MG119-RELATED"/>
    <property type="match status" value="1"/>
</dbReference>
<comment type="caution">
    <text evidence="4">The sequence shown here is derived from an EMBL/GenBank/DDBJ whole genome shotgun (WGS) entry which is preliminary data.</text>
</comment>
<evidence type="ECO:0000313" key="4">
    <source>
        <dbReference type="EMBL" id="PSC04900.1"/>
    </source>
</evidence>
<dbReference type="PROSITE" id="PS50893">
    <property type="entry name" value="ABC_TRANSPORTER_2"/>
    <property type="match status" value="1"/>
</dbReference>
<evidence type="ECO:0000313" key="5">
    <source>
        <dbReference type="Proteomes" id="UP000239772"/>
    </source>
</evidence>
<keyword evidence="5" id="KW-1185">Reference proteome</keyword>
<name>A0A2T1HTC7_9HYPH</name>
<proteinExistence type="predicted"/>
<feature type="domain" description="ABC transporter" evidence="3">
    <location>
        <begin position="5"/>
        <end position="245"/>
    </location>
</feature>
<dbReference type="InterPro" id="IPR027417">
    <property type="entry name" value="P-loop_NTPase"/>
</dbReference>
<dbReference type="Proteomes" id="UP000239772">
    <property type="component" value="Unassembled WGS sequence"/>
</dbReference>
<dbReference type="InterPro" id="IPR003439">
    <property type="entry name" value="ABC_transporter-like_ATP-bd"/>
</dbReference>
<dbReference type="Gene3D" id="3.40.50.300">
    <property type="entry name" value="P-loop containing nucleotide triphosphate hydrolases"/>
    <property type="match status" value="1"/>
</dbReference>
<dbReference type="OrthoDB" id="9805029at2"/>
<evidence type="ECO:0000256" key="1">
    <source>
        <dbReference type="ARBA" id="ARBA00022741"/>
    </source>
</evidence>
<gene>
    <name evidence="4" type="ORF">SLNSH_10600</name>
</gene>
<protein>
    <submittedName>
        <fullName evidence="4">ABC transporter ATP-binding protein</fullName>
    </submittedName>
</protein>
<dbReference type="InterPro" id="IPR003593">
    <property type="entry name" value="AAA+_ATPase"/>
</dbReference>
<reference evidence="5" key="1">
    <citation type="submission" date="2018-03" db="EMBL/GenBank/DDBJ databases">
        <authorList>
            <person name="Sun L."/>
            <person name="Liu H."/>
            <person name="Chen W."/>
            <person name="Huang K."/>
            <person name="Liu W."/>
            <person name="Gao X."/>
        </authorList>
    </citation>
    <scope>NUCLEOTIDE SEQUENCE [LARGE SCALE GENOMIC DNA]</scope>
    <source>
        <strain evidence="5">SH9</strain>
    </source>
</reference>
<dbReference type="EMBL" id="PVZS01000010">
    <property type="protein sequence ID" value="PSC04900.1"/>
    <property type="molecule type" value="Genomic_DNA"/>
</dbReference>
<dbReference type="PANTHER" id="PTHR43790:SF8">
    <property type="entry name" value="SUGAR ABC TRANSPORTER ATP-BINDING PROTEIN"/>
    <property type="match status" value="1"/>
</dbReference>
<dbReference type="CDD" id="cd03216">
    <property type="entry name" value="ABC_Carb_Monos_I"/>
    <property type="match status" value="1"/>
</dbReference>
<organism evidence="4 5">
    <name type="scientific">Alsobacter soli</name>
    <dbReference type="NCBI Taxonomy" id="2109933"/>
    <lineage>
        <taxon>Bacteria</taxon>
        <taxon>Pseudomonadati</taxon>
        <taxon>Pseudomonadota</taxon>
        <taxon>Alphaproteobacteria</taxon>
        <taxon>Hyphomicrobiales</taxon>
        <taxon>Alsobacteraceae</taxon>
        <taxon>Alsobacter</taxon>
    </lineage>
</organism>
<keyword evidence="2 4" id="KW-0067">ATP-binding</keyword>
<dbReference type="Pfam" id="PF00005">
    <property type="entry name" value="ABC_tran"/>
    <property type="match status" value="1"/>
</dbReference>
<dbReference type="AlphaFoldDB" id="A0A2T1HTC7"/>
<evidence type="ECO:0000256" key="2">
    <source>
        <dbReference type="ARBA" id="ARBA00022840"/>
    </source>
</evidence>
<dbReference type="RefSeq" id="WP_106336862.1">
    <property type="nucleotide sequence ID" value="NZ_PVZS01000010.1"/>
</dbReference>
<dbReference type="GO" id="GO:0005524">
    <property type="term" value="F:ATP binding"/>
    <property type="evidence" value="ECO:0007669"/>
    <property type="project" value="UniProtKB-KW"/>
</dbReference>
<accession>A0A2T1HTC7</accession>
<sequence>MSNLLELQGVTKNYGAVRALKGIDLTLRAGEVLALIGDNGAGKSTLIKVISGAIVPDGGRMLFEGREVHVRRPEDARALGIETVYQDLALFDNSDIAENLFAGREPVRHILGVPFLRRAEMHAESARILSTLKIHIRSTKALVKELSGGQRQTVAIGRAVAFSQRIVILDEPTAALGVPEQEKVLELVQQLRGGGYSVVLISHNLEHIFRVSDRMHVLRQGETAGVLSRSATTPEEVVQLITGAKRLVH</sequence>
<dbReference type="SUPFAM" id="SSF52540">
    <property type="entry name" value="P-loop containing nucleoside triphosphate hydrolases"/>
    <property type="match status" value="1"/>
</dbReference>
<keyword evidence="1" id="KW-0547">Nucleotide-binding</keyword>
<dbReference type="GO" id="GO:0016887">
    <property type="term" value="F:ATP hydrolysis activity"/>
    <property type="evidence" value="ECO:0007669"/>
    <property type="project" value="InterPro"/>
</dbReference>
<evidence type="ECO:0000259" key="3">
    <source>
        <dbReference type="PROSITE" id="PS50893"/>
    </source>
</evidence>
<dbReference type="InterPro" id="IPR050107">
    <property type="entry name" value="ABC_carbohydrate_import_ATPase"/>
</dbReference>